<dbReference type="FunFam" id="3.30.70.600:FF:000003">
    <property type="entry name" value="30S ribosomal protein S10"/>
    <property type="match status" value="1"/>
</dbReference>
<keyword evidence="2 4" id="KW-0689">Ribosomal protein</keyword>
<evidence type="ECO:0000259" key="6">
    <source>
        <dbReference type="SMART" id="SM01403"/>
    </source>
</evidence>
<dbReference type="GO" id="GO:0006412">
    <property type="term" value="P:translation"/>
    <property type="evidence" value="ECO:0007669"/>
    <property type="project" value="UniProtKB-UniRule"/>
</dbReference>
<dbReference type="EMBL" id="LCRB01000002">
    <property type="protein sequence ID" value="KKW26703.1"/>
    <property type="molecule type" value="Genomic_DNA"/>
</dbReference>
<evidence type="ECO:0000256" key="3">
    <source>
        <dbReference type="ARBA" id="ARBA00023274"/>
    </source>
</evidence>
<dbReference type="InterPro" id="IPR001848">
    <property type="entry name" value="Ribosomal_uS10"/>
</dbReference>
<evidence type="ECO:0000256" key="2">
    <source>
        <dbReference type="ARBA" id="ARBA00022980"/>
    </source>
</evidence>
<dbReference type="NCBIfam" id="TIGR01049">
    <property type="entry name" value="rpsJ_bact"/>
    <property type="match status" value="1"/>
</dbReference>
<dbReference type="PROSITE" id="PS00361">
    <property type="entry name" value="RIBOSOMAL_S10"/>
    <property type="match status" value="1"/>
</dbReference>
<evidence type="ECO:0000256" key="4">
    <source>
        <dbReference type="HAMAP-Rule" id="MF_00508"/>
    </source>
</evidence>
<comment type="caution">
    <text evidence="7">The sequence shown here is derived from an EMBL/GenBank/DDBJ whole genome shotgun (WGS) entry which is preliminary data.</text>
</comment>
<accession>A0A0G1X6D0</accession>
<dbReference type="GO" id="GO:0003735">
    <property type="term" value="F:structural constituent of ribosome"/>
    <property type="evidence" value="ECO:0007669"/>
    <property type="project" value="InterPro"/>
</dbReference>
<organism evidence="7 8">
    <name type="scientific">candidate division Kazan bacterium GW2011_GWB1_52_7</name>
    <dbReference type="NCBI Taxonomy" id="1620414"/>
    <lineage>
        <taxon>Bacteria</taxon>
        <taxon>Bacteria division Kazan-3B-28</taxon>
    </lineage>
</organism>
<protein>
    <recommendedName>
        <fullName evidence="4">Small ribosomal subunit protein uS10</fullName>
    </recommendedName>
</protein>
<dbReference type="Gene3D" id="3.30.70.600">
    <property type="entry name" value="Ribosomal protein S10 domain"/>
    <property type="match status" value="1"/>
</dbReference>
<feature type="region of interest" description="Disordered" evidence="5">
    <location>
        <begin position="1"/>
        <end position="20"/>
    </location>
</feature>
<comment type="function">
    <text evidence="4">Involved in the binding of tRNA to the ribosomes.</text>
</comment>
<dbReference type="NCBIfam" id="NF001861">
    <property type="entry name" value="PRK00596.1"/>
    <property type="match status" value="1"/>
</dbReference>
<dbReference type="PANTHER" id="PTHR11700">
    <property type="entry name" value="30S RIBOSOMAL PROTEIN S10 FAMILY MEMBER"/>
    <property type="match status" value="1"/>
</dbReference>
<feature type="domain" description="Small ribosomal subunit protein uS10" evidence="6">
    <location>
        <begin position="24"/>
        <end position="118"/>
    </location>
</feature>
<evidence type="ECO:0000256" key="5">
    <source>
        <dbReference type="SAM" id="MobiDB-lite"/>
    </source>
</evidence>
<dbReference type="HAMAP" id="MF_00508">
    <property type="entry name" value="Ribosomal_uS10"/>
    <property type="match status" value="1"/>
</dbReference>
<comment type="similarity">
    <text evidence="1 4">Belongs to the universal ribosomal protein uS10 family.</text>
</comment>
<dbReference type="AlphaFoldDB" id="A0A0G1X6D0"/>
<dbReference type="SUPFAM" id="SSF54999">
    <property type="entry name" value="Ribosomal protein S10"/>
    <property type="match status" value="1"/>
</dbReference>
<sequence length="119" mass="13568">MAQDSKTTSQKKTDKAKDAKQRIRIRLKAYDHRILDRSTRLIIETAERTGAVVLGPVPLPTEKKIYTVLKSTFVHKDSRDQFEMRIHKRLIEIVDPTPKTIDSLTNLSLPAGVSIEVKM</sequence>
<reference evidence="7 8" key="1">
    <citation type="journal article" date="2015" name="Nature">
        <title>rRNA introns, odd ribosomes, and small enigmatic genomes across a large radiation of phyla.</title>
        <authorList>
            <person name="Brown C.T."/>
            <person name="Hug L.A."/>
            <person name="Thomas B.C."/>
            <person name="Sharon I."/>
            <person name="Castelle C.J."/>
            <person name="Singh A."/>
            <person name="Wilkins M.J."/>
            <person name="Williams K.H."/>
            <person name="Banfield J.F."/>
        </authorList>
    </citation>
    <scope>NUCLEOTIDE SEQUENCE [LARGE SCALE GENOMIC DNA]</scope>
</reference>
<gene>
    <name evidence="4" type="primary">rpsJ</name>
    <name evidence="7" type="ORF">VF00_C0002G0028</name>
</gene>
<dbReference type="Pfam" id="PF00338">
    <property type="entry name" value="Ribosomal_S10"/>
    <property type="match status" value="1"/>
</dbReference>
<dbReference type="InterPro" id="IPR036838">
    <property type="entry name" value="Ribosomal_uS10_dom_sf"/>
</dbReference>
<dbReference type="PRINTS" id="PR00971">
    <property type="entry name" value="RIBOSOMALS10"/>
</dbReference>
<proteinExistence type="inferred from homology"/>
<dbReference type="PATRIC" id="fig|1620414.3.peg.259"/>
<dbReference type="GO" id="GO:1990904">
    <property type="term" value="C:ribonucleoprotein complex"/>
    <property type="evidence" value="ECO:0007669"/>
    <property type="project" value="UniProtKB-KW"/>
</dbReference>
<dbReference type="InterPro" id="IPR018268">
    <property type="entry name" value="Ribosomal_uS10_CS"/>
</dbReference>
<feature type="compositionally biased region" description="Basic and acidic residues" evidence="5">
    <location>
        <begin position="11"/>
        <end position="20"/>
    </location>
</feature>
<dbReference type="InterPro" id="IPR027486">
    <property type="entry name" value="Ribosomal_uS10_dom"/>
</dbReference>
<evidence type="ECO:0000313" key="8">
    <source>
        <dbReference type="Proteomes" id="UP000034913"/>
    </source>
</evidence>
<feature type="compositionally biased region" description="Low complexity" evidence="5">
    <location>
        <begin position="1"/>
        <end position="10"/>
    </location>
</feature>
<dbReference type="GO" id="GO:0000049">
    <property type="term" value="F:tRNA binding"/>
    <property type="evidence" value="ECO:0007669"/>
    <property type="project" value="UniProtKB-UniRule"/>
</dbReference>
<dbReference type="Proteomes" id="UP000034913">
    <property type="component" value="Unassembled WGS sequence"/>
</dbReference>
<comment type="subunit">
    <text evidence="4">Part of the 30S ribosomal subunit.</text>
</comment>
<dbReference type="GO" id="GO:0005840">
    <property type="term" value="C:ribosome"/>
    <property type="evidence" value="ECO:0007669"/>
    <property type="project" value="UniProtKB-KW"/>
</dbReference>
<evidence type="ECO:0000256" key="1">
    <source>
        <dbReference type="ARBA" id="ARBA00007102"/>
    </source>
</evidence>
<keyword evidence="3 4" id="KW-0687">Ribonucleoprotein</keyword>
<name>A0A0G1X6D0_UNCK3</name>
<evidence type="ECO:0000313" key="7">
    <source>
        <dbReference type="EMBL" id="KKW26703.1"/>
    </source>
</evidence>
<dbReference type="SMART" id="SM01403">
    <property type="entry name" value="Ribosomal_S10"/>
    <property type="match status" value="1"/>
</dbReference>